<dbReference type="InterPro" id="IPR034428">
    <property type="entry name" value="ThiH/NoCL/HydG-like"/>
</dbReference>
<dbReference type="Gene3D" id="3.20.20.70">
    <property type="entry name" value="Aldolase class I"/>
    <property type="match status" value="1"/>
</dbReference>
<comment type="cofactor">
    <cofactor evidence="1">
        <name>[4Fe-4S] cluster</name>
        <dbReference type="ChEBI" id="CHEBI:49883"/>
    </cofactor>
</comment>
<organism evidence="4 5">
    <name type="scientific">Candidatus Alistipes intestinigallinarum</name>
    <dbReference type="NCBI Taxonomy" id="2838440"/>
    <lineage>
        <taxon>Bacteria</taxon>
        <taxon>Pseudomonadati</taxon>
        <taxon>Bacteroidota</taxon>
        <taxon>Bacteroidia</taxon>
        <taxon>Bacteroidales</taxon>
        <taxon>Rikenellaceae</taxon>
        <taxon>Alistipes</taxon>
    </lineage>
</organism>
<feature type="domain" description="Biotin and thiamin synthesis-associated" evidence="3">
    <location>
        <begin position="1"/>
        <end position="103"/>
    </location>
</feature>
<dbReference type="InterPro" id="IPR058240">
    <property type="entry name" value="rSAM_sf"/>
</dbReference>
<dbReference type="Pfam" id="PF06968">
    <property type="entry name" value="BATS"/>
    <property type="match status" value="1"/>
</dbReference>
<keyword evidence="2" id="KW-0411">Iron-sulfur</keyword>
<dbReference type="PANTHER" id="PTHR43583">
    <property type="entry name" value="2-IMINOACETATE SYNTHASE"/>
    <property type="match status" value="1"/>
</dbReference>
<sequence>FPRMRPSEGHFQPNVVMSDRELAQVTFAFRIFDHDVDISYSTRERAEFRNHMATLGVTSMSAGSKTDPGGYRVYPQSLEQFAVSDERTPAEVEAAIRREGYEVVWKDWDKIFD</sequence>
<dbReference type="SUPFAM" id="SSF102114">
    <property type="entry name" value="Radical SAM enzymes"/>
    <property type="match status" value="1"/>
</dbReference>
<comment type="caution">
    <text evidence="4">The sequence shown here is derived from an EMBL/GenBank/DDBJ whole genome shotgun (WGS) entry which is preliminary data.</text>
</comment>
<dbReference type="GO" id="GO:0051539">
    <property type="term" value="F:4 iron, 4 sulfur cluster binding"/>
    <property type="evidence" value="ECO:0007669"/>
    <property type="project" value="UniProtKB-KW"/>
</dbReference>
<keyword evidence="2" id="KW-0408">Iron</keyword>
<reference evidence="4" key="2">
    <citation type="submission" date="2021-04" db="EMBL/GenBank/DDBJ databases">
        <authorList>
            <person name="Gilroy R."/>
        </authorList>
    </citation>
    <scope>NUCLEOTIDE SEQUENCE</scope>
    <source>
        <strain evidence="4">5134</strain>
    </source>
</reference>
<evidence type="ECO:0000256" key="2">
    <source>
        <dbReference type="ARBA" id="ARBA00022485"/>
    </source>
</evidence>
<protein>
    <submittedName>
        <fullName evidence="4">2-iminoacetate synthase ThiH</fullName>
    </submittedName>
</protein>
<keyword evidence="2" id="KW-0004">4Fe-4S</keyword>
<dbReference type="AlphaFoldDB" id="A0A9D2CB46"/>
<proteinExistence type="predicted"/>
<evidence type="ECO:0000256" key="1">
    <source>
        <dbReference type="ARBA" id="ARBA00001966"/>
    </source>
</evidence>
<evidence type="ECO:0000313" key="5">
    <source>
        <dbReference type="Proteomes" id="UP000886844"/>
    </source>
</evidence>
<name>A0A9D2CB46_9BACT</name>
<keyword evidence="2" id="KW-0479">Metal-binding</keyword>
<feature type="non-terminal residue" evidence="4">
    <location>
        <position position="1"/>
    </location>
</feature>
<evidence type="ECO:0000313" key="4">
    <source>
        <dbReference type="EMBL" id="HIY67982.1"/>
    </source>
</evidence>
<gene>
    <name evidence="4" type="primary">thiH</name>
    <name evidence="4" type="ORF">H9828_01035</name>
</gene>
<dbReference type="EMBL" id="DXDA01000008">
    <property type="protein sequence ID" value="HIY67982.1"/>
    <property type="molecule type" value="Genomic_DNA"/>
</dbReference>
<dbReference type="Proteomes" id="UP000886844">
    <property type="component" value="Unassembled WGS sequence"/>
</dbReference>
<evidence type="ECO:0000259" key="3">
    <source>
        <dbReference type="SMART" id="SM00876"/>
    </source>
</evidence>
<dbReference type="InterPro" id="IPR013785">
    <property type="entry name" value="Aldolase_TIM"/>
</dbReference>
<reference evidence="4" key="1">
    <citation type="journal article" date="2021" name="PeerJ">
        <title>Extensive microbial diversity within the chicken gut microbiome revealed by metagenomics and culture.</title>
        <authorList>
            <person name="Gilroy R."/>
            <person name="Ravi A."/>
            <person name="Getino M."/>
            <person name="Pursley I."/>
            <person name="Horton D.L."/>
            <person name="Alikhan N.F."/>
            <person name="Baker D."/>
            <person name="Gharbi K."/>
            <person name="Hall N."/>
            <person name="Watson M."/>
            <person name="Adriaenssens E.M."/>
            <person name="Foster-Nyarko E."/>
            <person name="Jarju S."/>
            <person name="Secka A."/>
            <person name="Antonio M."/>
            <person name="Oren A."/>
            <person name="Chaudhuri R.R."/>
            <person name="La Ragione R."/>
            <person name="Hildebrand F."/>
            <person name="Pallen M.J."/>
        </authorList>
    </citation>
    <scope>NUCLEOTIDE SEQUENCE</scope>
    <source>
        <strain evidence="4">5134</strain>
    </source>
</reference>
<accession>A0A9D2CB46</accession>
<dbReference type="SMART" id="SM00876">
    <property type="entry name" value="BATS"/>
    <property type="match status" value="1"/>
</dbReference>
<dbReference type="InterPro" id="IPR010722">
    <property type="entry name" value="BATS_dom"/>
</dbReference>
<dbReference type="PANTHER" id="PTHR43583:SF1">
    <property type="entry name" value="2-IMINOACETATE SYNTHASE"/>
    <property type="match status" value="1"/>
</dbReference>